<gene>
    <name evidence="1" type="ORF">V5799_013980</name>
</gene>
<evidence type="ECO:0000313" key="2">
    <source>
        <dbReference type="Proteomes" id="UP001321473"/>
    </source>
</evidence>
<proteinExistence type="predicted"/>
<protein>
    <submittedName>
        <fullName evidence="1">Uncharacterized protein</fullName>
    </submittedName>
</protein>
<evidence type="ECO:0000313" key="1">
    <source>
        <dbReference type="EMBL" id="KAK8769557.1"/>
    </source>
</evidence>
<name>A0AAQ4E4D2_AMBAM</name>
<accession>A0AAQ4E4D2</accession>
<organism evidence="1 2">
    <name type="scientific">Amblyomma americanum</name>
    <name type="common">Lone star tick</name>
    <dbReference type="NCBI Taxonomy" id="6943"/>
    <lineage>
        <taxon>Eukaryota</taxon>
        <taxon>Metazoa</taxon>
        <taxon>Ecdysozoa</taxon>
        <taxon>Arthropoda</taxon>
        <taxon>Chelicerata</taxon>
        <taxon>Arachnida</taxon>
        <taxon>Acari</taxon>
        <taxon>Parasitiformes</taxon>
        <taxon>Ixodida</taxon>
        <taxon>Ixodoidea</taxon>
        <taxon>Ixodidae</taxon>
        <taxon>Amblyomminae</taxon>
        <taxon>Amblyomma</taxon>
    </lineage>
</organism>
<comment type="caution">
    <text evidence="1">The sequence shown here is derived from an EMBL/GenBank/DDBJ whole genome shotgun (WGS) entry which is preliminary data.</text>
</comment>
<keyword evidence="2" id="KW-1185">Reference proteome</keyword>
<sequence length="212" mass="23673">MDASVCSDILELSASFDKRVAIVHQLLDQNRRLLDVAVSEETYQLRVDDILSSVSRLRDILASEHERCKSIIAVATNAGHCDGAAAAAAPPEEARSVLPIDYGAALEERCRKLLTAARANVDAIERMEERQAAMHSRAKSLAVRITQDCQGSPETWCKDMRAGMDDERERSMILCELFKEFHNNPTRFAARMKSAVKRRGAVGERQETEDQK</sequence>
<reference evidence="1 2" key="1">
    <citation type="journal article" date="2023" name="Arcadia Sci">
        <title>De novo assembly of a long-read Amblyomma americanum tick genome.</title>
        <authorList>
            <person name="Chou S."/>
            <person name="Poskanzer K.E."/>
            <person name="Rollins M."/>
            <person name="Thuy-Boun P.S."/>
        </authorList>
    </citation>
    <scope>NUCLEOTIDE SEQUENCE [LARGE SCALE GENOMIC DNA]</scope>
    <source>
        <strain evidence="1">F_SG_1</strain>
        <tissue evidence="1">Salivary glands</tissue>
    </source>
</reference>
<dbReference type="AlphaFoldDB" id="A0AAQ4E4D2"/>
<dbReference type="EMBL" id="JARKHS020022462">
    <property type="protein sequence ID" value="KAK8769557.1"/>
    <property type="molecule type" value="Genomic_DNA"/>
</dbReference>
<dbReference type="Proteomes" id="UP001321473">
    <property type="component" value="Unassembled WGS sequence"/>
</dbReference>